<comment type="similarity">
    <text evidence="2">Belongs to the fgaFS/easG family.</text>
</comment>
<evidence type="ECO:0000256" key="3">
    <source>
        <dbReference type="ARBA" id="ARBA00022589"/>
    </source>
</evidence>
<dbReference type="InterPro" id="IPR008030">
    <property type="entry name" value="NmrA-like"/>
</dbReference>
<dbReference type="InterPro" id="IPR019901">
    <property type="entry name" value="Ergot_alkaloid_biosynthesis"/>
</dbReference>
<evidence type="ECO:0000256" key="2">
    <source>
        <dbReference type="ARBA" id="ARBA00005372"/>
    </source>
</evidence>
<evidence type="ECO:0000256" key="4">
    <source>
        <dbReference type="ARBA" id="ARBA00023002"/>
    </source>
</evidence>
<comment type="pathway">
    <text evidence="1">Alkaloid biosynthesis; ergot alkaloid biosynthesis.</text>
</comment>
<comment type="caution">
    <text evidence="6">The sequence shown here is derived from an EMBL/GenBank/DDBJ whole genome shotgun (WGS) entry which is preliminary data.</text>
</comment>
<dbReference type="GO" id="GO:0016491">
    <property type="term" value="F:oxidoreductase activity"/>
    <property type="evidence" value="ECO:0007669"/>
    <property type="project" value="UniProtKB-KW"/>
</dbReference>
<dbReference type="UniPathway" id="UPA00327"/>
<accession>A0A438MZN8</accession>
<gene>
    <name evidence="6" type="ORF">B0A52_07534</name>
</gene>
<dbReference type="SUPFAM" id="SSF51735">
    <property type="entry name" value="NAD(P)-binding Rossmann-fold domains"/>
    <property type="match status" value="1"/>
</dbReference>
<dbReference type="PANTHER" id="PTHR43162:SF1">
    <property type="entry name" value="PRESTALK A DIFFERENTIATION PROTEIN A"/>
    <property type="match status" value="1"/>
</dbReference>
<dbReference type="PANTHER" id="PTHR43162">
    <property type="match status" value="1"/>
</dbReference>
<dbReference type="VEuPathDB" id="FungiDB:PV10_03027"/>
<evidence type="ECO:0000313" key="6">
    <source>
        <dbReference type="EMBL" id="RVX68879.1"/>
    </source>
</evidence>
<evidence type="ECO:0000313" key="7">
    <source>
        <dbReference type="Proteomes" id="UP000288859"/>
    </source>
</evidence>
<dbReference type="OrthoDB" id="9997102at2759"/>
<dbReference type="InterPro" id="IPR051604">
    <property type="entry name" value="Ergot_Alk_Oxidoreductase"/>
</dbReference>
<dbReference type="Gene3D" id="3.40.50.720">
    <property type="entry name" value="NAD(P)-binding Rossmann-like Domain"/>
    <property type="match status" value="1"/>
</dbReference>
<sequence length="278" mass="30790">MTILVTGGKGTTAKPLAELLKKNNIPFLVASRSSSGQGQVRFDWSDESTYELPFQAATEPITAIYMVAPKVPDVFGTMKAFIDFARGKGVKRFVLLSATPVPIGGPMYGKVHEYLTQIGVEYGVVRPTWFMNNLTMDVYNKEIIEKGQISSGAKNGKLPWVSAEDIAAVAYRLLTDEKPHNTDYTVRGPELLTYDQVAEIISKEIGKPVKHNSVSDEELYQRFIEIGTGEEEGQILVMLEGQIAQGSEEQMDENVLKVTGRPPKSFATFAAENRHNWL</sequence>
<dbReference type="Gene3D" id="3.90.25.10">
    <property type="entry name" value="UDP-galactose 4-epimerase, domain 1"/>
    <property type="match status" value="1"/>
</dbReference>
<dbReference type="Proteomes" id="UP000288859">
    <property type="component" value="Unassembled WGS sequence"/>
</dbReference>
<proteinExistence type="inferred from homology"/>
<dbReference type="GO" id="GO:0035835">
    <property type="term" value="P:indole alkaloid biosynthetic process"/>
    <property type="evidence" value="ECO:0007669"/>
    <property type="project" value="UniProtKB-UniPathway"/>
</dbReference>
<name>A0A438MZN8_EXOME</name>
<keyword evidence="3" id="KW-0017">Alkaloid metabolism</keyword>
<dbReference type="NCBIfam" id="TIGR03649">
    <property type="entry name" value="ergot_EASG"/>
    <property type="match status" value="1"/>
</dbReference>
<reference evidence="6 7" key="1">
    <citation type="submission" date="2017-03" db="EMBL/GenBank/DDBJ databases">
        <title>Genomes of endolithic fungi from Antarctica.</title>
        <authorList>
            <person name="Coleine C."/>
            <person name="Masonjones S."/>
            <person name="Stajich J.E."/>
        </authorList>
    </citation>
    <scope>NUCLEOTIDE SEQUENCE [LARGE SCALE GENOMIC DNA]</scope>
    <source>
        <strain evidence="6 7">CCFEE 6314</strain>
    </source>
</reference>
<dbReference type="InterPro" id="IPR036291">
    <property type="entry name" value="NAD(P)-bd_dom_sf"/>
</dbReference>
<keyword evidence="4" id="KW-0560">Oxidoreductase</keyword>
<protein>
    <recommendedName>
        <fullName evidence="5">NmrA-like domain-containing protein</fullName>
    </recommendedName>
</protein>
<dbReference type="EMBL" id="NAJM01000034">
    <property type="protein sequence ID" value="RVX68879.1"/>
    <property type="molecule type" value="Genomic_DNA"/>
</dbReference>
<evidence type="ECO:0000256" key="1">
    <source>
        <dbReference type="ARBA" id="ARBA00005107"/>
    </source>
</evidence>
<dbReference type="Pfam" id="PF05368">
    <property type="entry name" value="NmrA"/>
    <property type="match status" value="1"/>
</dbReference>
<feature type="domain" description="NmrA-like" evidence="5">
    <location>
        <begin position="3"/>
        <end position="228"/>
    </location>
</feature>
<dbReference type="AlphaFoldDB" id="A0A438MZN8"/>
<evidence type="ECO:0000259" key="5">
    <source>
        <dbReference type="Pfam" id="PF05368"/>
    </source>
</evidence>
<organism evidence="6 7">
    <name type="scientific">Exophiala mesophila</name>
    <name type="common">Black yeast-like fungus</name>
    <dbReference type="NCBI Taxonomy" id="212818"/>
    <lineage>
        <taxon>Eukaryota</taxon>
        <taxon>Fungi</taxon>
        <taxon>Dikarya</taxon>
        <taxon>Ascomycota</taxon>
        <taxon>Pezizomycotina</taxon>
        <taxon>Eurotiomycetes</taxon>
        <taxon>Chaetothyriomycetidae</taxon>
        <taxon>Chaetothyriales</taxon>
        <taxon>Herpotrichiellaceae</taxon>
        <taxon>Exophiala</taxon>
    </lineage>
</organism>